<dbReference type="EMBL" id="JAENGY010001635">
    <property type="protein sequence ID" value="KAG6947929.1"/>
    <property type="molecule type" value="Genomic_DNA"/>
</dbReference>
<protein>
    <submittedName>
        <fullName evidence="1">Uncharacterized protein</fullName>
    </submittedName>
</protein>
<accession>A0A8J5I5M8</accession>
<keyword evidence="2" id="KW-1185">Reference proteome</keyword>
<comment type="caution">
    <text evidence="1">The sequence shown here is derived from an EMBL/GenBank/DDBJ whole genome shotgun (WGS) entry which is preliminary data.</text>
</comment>
<reference evidence="1" key="1">
    <citation type="submission" date="2021-01" db="EMBL/GenBank/DDBJ databases">
        <title>Phytophthora aleatoria, a newly-described species from Pinus radiata is distinct from Phytophthora cactorum isolates based on comparative genomics.</title>
        <authorList>
            <person name="Mcdougal R."/>
            <person name="Panda P."/>
            <person name="Williams N."/>
            <person name="Studholme D.J."/>
        </authorList>
    </citation>
    <scope>NUCLEOTIDE SEQUENCE</scope>
    <source>
        <strain evidence="1">NZFS 4037</strain>
    </source>
</reference>
<organism evidence="1 2">
    <name type="scientific">Phytophthora aleatoria</name>
    <dbReference type="NCBI Taxonomy" id="2496075"/>
    <lineage>
        <taxon>Eukaryota</taxon>
        <taxon>Sar</taxon>
        <taxon>Stramenopiles</taxon>
        <taxon>Oomycota</taxon>
        <taxon>Peronosporomycetes</taxon>
        <taxon>Peronosporales</taxon>
        <taxon>Peronosporaceae</taxon>
        <taxon>Phytophthora</taxon>
    </lineage>
</organism>
<evidence type="ECO:0000313" key="2">
    <source>
        <dbReference type="Proteomes" id="UP000709295"/>
    </source>
</evidence>
<sequence>MADRLSTKLDWKLWRGRLKTLTTPYKKLGKEDTRTGNITEDTISYPAYWEIFL</sequence>
<evidence type="ECO:0000313" key="1">
    <source>
        <dbReference type="EMBL" id="KAG6947929.1"/>
    </source>
</evidence>
<name>A0A8J5I5M8_9STRA</name>
<dbReference type="AlphaFoldDB" id="A0A8J5I5M8"/>
<dbReference type="Proteomes" id="UP000709295">
    <property type="component" value="Unassembled WGS sequence"/>
</dbReference>
<proteinExistence type="predicted"/>
<gene>
    <name evidence="1" type="ORF">JG688_00015341</name>
</gene>